<organism evidence="2 3">
    <name type="scientific">Nocardia brasiliensis</name>
    <dbReference type="NCBI Taxonomy" id="37326"/>
    <lineage>
        <taxon>Bacteria</taxon>
        <taxon>Bacillati</taxon>
        <taxon>Actinomycetota</taxon>
        <taxon>Actinomycetes</taxon>
        <taxon>Mycobacteriales</taxon>
        <taxon>Nocardiaceae</taxon>
        <taxon>Nocardia</taxon>
    </lineage>
</organism>
<dbReference type="EMBL" id="CP046171">
    <property type="protein sequence ID" value="QIS05038.1"/>
    <property type="molecule type" value="Genomic_DNA"/>
</dbReference>
<dbReference type="AlphaFoldDB" id="A0A6G9XVV9"/>
<name>A0A6G9XVV9_NOCBR</name>
<dbReference type="Proteomes" id="UP000501705">
    <property type="component" value="Chromosome"/>
</dbReference>
<keyword evidence="1" id="KW-1133">Transmembrane helix</keyword>
<sequence length="71" mass="7058">MVSSHGDFAVMGAPDAFNWLVGRAEGRPAQPGCDIRTLPSTLLDPAAIGTLGSSVGAALSALLGLPLGVGR</sequence>
<proteinExistence type="predicted"/>
<keyword evidence="1" id="KW-0812">Transmembrane</keyword>
<evidence type="ECO:0000256" key="1">
    <source>
        <dbReference type="SAM" id="Phobius"/>
    </source>
</evidence>
<protein>
    <submittedName>
        <fullName evidence="2">Uncharacterized protein</fullName>
    </submittedName>
</protein>
<evidence type="ECO:0000313" key="3">
    <source>
        <dbReference type="Proteomes" id="UP000501705"/>
    </source>
</evidence>
<dbReference type="RefSeq" id="WP_167464133.1">
    <property type="nucleotide sequence ID" value="NZ_CP046171.1"/>
</dbReference>
<gene>
    <name evidence="2" type="ORF">F5X71_24390</name>
</gene>
<accession>A0A6G9XVV9</accession>
<feature type="transmembrane region" description="Helical" evidence="1">
    <location>
        <begin position="46"/>
        <end position="69"/>
    </location>
</feature>
<keyword evidence="1" id="KW-0472">Membrane</keyword>
<reference evidence="2 3" key="1">
    <citation type="journal article" date="2019" name="ACS Chem. Biol.">
        <title>Identification and Mobilization of a Cryptic Antibiotic Biosynthesis Gene Locus from a Human-Pathogenic Nocardia Isolate.</title>
        <authorList>
            <person name="Herisse M."/>
            <person name="Ishida K."/>
            <person name="Porter J.L."/>
            <person name="Howden B."/>
            <person name="Hertweck C."/>
            <person name="Stinear T.P."/>
            <person name="Pidot S.J."/>
        </authorList>
    </citation>
    <scope>NUCLEOTIDE SEQUENCE [LARGE SCALE GENOMIC DNA]</scope>
    <source>
        <strain evidence="2 3">AUSMDU00024985</strain>
    </source>
</reference>
<evidence type="ECO:0000313" key="2">
    <source>
        <dbReference type="EMBL" id="QIS05038.1"/>
    </source>
</evidence>